<dbReference type="Gene3D" id="2.115.10.20">
    <property type="entry name" value="Glycosyl hydrolase domain, family 43"/>
    <property type="match status" value="1"/>
</dbReference>
<gene>
    <name evidence="7" type="ORF">PM3016_595</name>
</gene>
<dbReference type="InterPro" id="IPR000772">
    <property type="entry name" value="Ricin_B_lectin"/>
</dbReference>
<keyword evidence="2 4" id="KW-0378">Hydrolase</keyword>
<keyword evidence="5" id="KW-0732">Signal</keyword>
<dbReference type="AlphaFoldDB" id="H6NT99"/>
<dbReference type="STRING" id="1116391.PM3016_595"/>
<dbReference type="RefSeq" id="WP_014368399.1">
    <property type="nucleotide sequence ID" value="NC_016935.1"/>
</dbReference>
<dbReference type="SUPFAM" id="SSF75005">
    <property type="entry name" value="Arabinanase/levansucrase/invertase"/>
    <property type="match status" value="1"/>
</dbReference>
<dbReference type="CDD" id="cd18822">
    <property type="entry name" value="GH43_CtGH43-like"/>
    <property type="match status" value="1"/>
</dbReference>
<dbReference type="KEGG" id="pmq:PM3016_595"/>
<dbReference type="PANTHER" id="PTHR22925">
    <property type="entry name" value="GLYCOSYL HYDROLASE 43 FAMILY MEMBER"/>
    <property type="match status" value="1"/>
</dbReference>
<dbReference type="InterPro" id="IPR023296">
    <property type="entry name" value="Glyco_hydro_beta-prop_sf"/>
</dbReference>
<dbReference type="Pfam" id="PF14200">
    <property type="entry name" value="RicinB_lectin_2"/>
    <property type="match status" value="2"/>
</dbReference>
<dbReference type="InterPro" id="IPR035992">
    <property type="entry name" value="Ricin_B-like_lectins"/>
</dbReference>
<dbReference type="GO" id="GO:0004553">
    <property type="term" value="F:hydrolase activity, hydrolyzing O-glycosyl compounds"/>
    <property type="evidence" value="ECO:0007669"/>
    <property type="project" value="InterPro"/>
</dbReference>
<sequence length="487" mass="53022">MVQMKVRWMSRAAALWLCLLLTFCSVLPHQANAAAVTVTNAIQFKAADGTAIHAHGGGMIKVGSYYYWYGENRNPNGTFKAVSMYRSTDLKNWEFRSNILTSASAAELNISNIERPKLLYNQATGQYVLWMHKENGSDYGEARVAVASSPTVDGNYSYHGSFRPLGYDSRDMTVYNDNGTAYLISATKVNADLNIYKLTPDFLGVESLVQTLWPGAYREAPALFKRGSVYFLVTSGATGWNPNQAKYATASSISGPWSALANFADSTTYGSQSAYVIPVEGTQSTTYLYMGDRWAGAWSGPVIDSKYVWLPLRFPSNTTLAMDFSHSLSMDAAAGIVQGLPHSWEPNAVYKLISRKSGKALIVENGSATNGAALEQWNENTAGSPHWQLVDAGGGYYKLKNVLTGKIAGVSNGATTDGTAIVQWTDGNWTSQHWQPIHVGGGYYKLKNRATGKLIDISDASLSDGANAIQWTDNGGTNQQFQIVKSE</sequence>
<dbReference type="Gene3D" id="2.80.10.50">
    <property type="match status" value="2"/>
</dbReference>
<keyword evidence="3 4" id="KW-0326">Glycosidase</keyword>
<dbReference type="PROSITE" id="PS50231">
    <property type="entry name" value="RICIN_B_LECTIN"/>
    <property type="match status" value="1"/>
</dbReference>
<organism evidence="7 8">
    <name type="scientific">Paenibacillus mucilaginosus 3016</name>
    <dbReference type="NCBI Taxonomy" id="1116391"/>
    <lineage>
        <taxon>Bacteria</taxon>
        <taxon>Bacillati</taxon>
        <taxon>Bacillota</taxon>
        <taxon>Bacilli</taxon>
        <taxon>Bacillales</taxon>
        <taxon>Paenibacillaceae</taxon>
        <taxon>Paenibacillus</taxon>
    </lineage>
</organism>
<evidence type="ECO:0000313" key="7">
    <source>
        <dbReference type="EMBL" id="AFC27561.1"/>
    </source>
</evidence>
<dbReference type="GO" id="GO:0005975">
    <property type="term" value="P:carbohydrate metabolic process"/>
    <property type="evidence" value="ECO:0007669"/>
    <property type="project" value="InterPro"/>
</dbReference>
<evidence type="ECO:0000313" key="8">
    <source>
        <dbReference type="Proteomes" id="UP000007523"/>
    </source>
</evidence>
<feature type="domain" description="Ricin B lectin" evidence="6">
    <location>
        <begin position="347"/>
        <end position="484"/>
    </location>
</feature>
<dbReference type="InterPro" id="IPR006710">
    <property type="entry name" value="Glyco_hydro_43"/>
</dbReference>
<evidence type="ECO:0000256" key="2">
    <source>
        <dbReference type="ARBA" id="ARBA00022801"/>
    </source>
</evidence>
<protein>
    <submittedName>
        <fullName evidence="7">Beta-xylosidase</fullName>
    </submittedName>
</protein>
<evidence type="ECO:0000256" key="3">
    <source>
        <dbReference type="ARBA" id="ARBA00023295"/>
    </source>
</evidence>
<dbReference type="Proteomes" id="UP000007523">
    <property type="component" value="Chromosome"/>
</dbReference>
<evidence type="ECO:0000256" key="5">
    <source>
        <dbReference type="SAM" id="SignalP"/>
    </source>
</evidence>
<evidence type="ECO:0000256" key="1">
    <source>
        <dbReference type="ARBA" id="ARBA00009865"/>
    </source>
</evidence>
<feature type="signal peptide" evidence="5">
    <location>
        <begin position="1"/>
        <end position="33"/>
    </location>
</feature>
<dbReference type="PANTHER" id="PTHR22925:SF3">
    <property type="entry name" value="GLYCOSYL HYDROLASE FAMILY PROTEIN 43"/>
    <property type="match status" value="1"/>
</dbReference>
<comment type="similarity">
    <text evidence="1 4">Belongs to the glycosyl hydrolase 43 family.</text>
</comment>
<keyword evidence="8" id="KW-1185">Reference proteome</keyword>
<proteinExistence type="inferred from homology"/>
<accession>H6NT99</accession>
<reference evidence="7 8" key="1">
    <citation type="journal article" date="2012" name="J. Bacteriol.">
        <title>Complete Genome Sequence of Paenibacillus mucilaginosus 3016, a Bacterium Functional as Microbial Fertilizer.</title>
        <authorList>
            <person name="Ma M."/>
            <person name="Wang Z."/>
            <person name="Li L."/>
            <person name="Jiang X."/>
            <person name="Guan D."/>
            <person name="Cao F."/>
            <person name="Chen H."/>
            <person name="Wang X."/>
            <person name="Shen D."/>
            <person name="Du B."/>
            <person name="Li J."/>
        </authorList>
    </citation>
    <scope>NUCLEOTIDE SEQUENCE [LARGE SCALE GENOMIC DNA]</scope>
    <source>
        <strain evidence="7 8">3016</strain>
    </source>
</reference>
<dbReference type="Pfam" id="PF04616">
    <property type="entry name" value="Glyco_hydro_43"/>
    <property type="match status" value="1"/>
</dbReference>
<evidence type="ECO:0000256" key="4">
    <source>
        <dbReference type="RuleBase" id="RU361187"/>
    </source>
</evidence>
<feature type="chain" id="PRO_5003606052" evidence="5">
    <location>
        <begin position="34"/>
        <end position="487"/>
    </location>
</feature>
<dbReference type="SMART" id="SM00458">
    <property type="entry name" value="RICIN"/>
    <property type="match status" value="1"/>
</dbReference>
<dbReference type="EMBL" id="CP003235">
    <property type="protein sequence ID" value="AFC27561.1"/>
    <property type="molecule type" value="Genomic_DNA"/>
</dbReference>
<dbReference type="HOGENOM" id="CLU_016116_0_0_9"/>
<dbReference type="SUPFAM" id="SSF50370">
    <property type="entry name" value="Ricin B-like lectins"/>
    <property type="match status" value="1"/>
</dbReference>
<evidence type="ECO:0000259" key="6">
    <source>
        <dbReference type="SMART" id="SM00458"/>
    </source>
</evidence>
<name>H6NT99_9BACL</name>